<organism evidence="1 2">
    <name type="scientific">Rhododendron griersonianum</name>
    <dbReference type="NCBI Taxonomy" id="479676"/>
    <lineage>
        <taxon>Eukaryota</taxon>
        <taxon>Viridiplantae</taxon>
        <taxon>Streptophyta</taxon>
        <taxon>Embryophyta</taxon>
        <taxon>Tracheophyta</taxon>
        <taxon>Spermatophyta</taxon>
        <taxon>Magnoliopsida</taxon>
        <taxon>eudicotyledons</taxon>
        <taxon>Gunneridae</taxon>
        <taxon>Pentapetalae</taxon>
        <taxon>asterids</taxon>
        <taxon>Ericales</taxon>
        <taxon>Ericaceae</taxon>
        <taxon>Ericoideae</taxon>
        <taxon>Rhodoreae</taxon>
        <taxon>Rhododendron</taxon>
    </lineage>
</organism>
<dbReference type="AlphaFoldDB" id="A0AAV6IRM1"/>
<keyword evidence="2" id="KW-1185">Reference proteome</keyword>
<comment type="caution">
    <text evidence="1">The sequence shown here is derived from an EMBL/GenBank/DDBJ whole genome shotgun (WGS) entry which is preliminary data.</text>
</comment>
<evidence type="ECO:0000313" key="2">
    <source>
        <dbReference type="Proteomes" id="UP000823749"/>
    </source>
</evidence>
<reference evidence="1" key="1">
    <citation type="submission" date="2020-08" db="EMBL/GenBank/DDBJ databases">
        <title>Plant Genome Project.</title>
        <authorList>
            <person name="Zhang R.-G."/>
        </authorList>
    </citation>
    <scope>NUCLEOTIDE SEQUENCE</scope>
    <source>
        <strain evidence="1">WSP0</strain>
        <tissue evidence="1">Leaf</tissue>
    </source>
</reference>
<gene>
    <name evidence="1" type="ORF">RHGRI_025470</name>
</gene>
<name>A0AAV6IRM1_9ERIC</name>
<accession>A0AAV6IRM1</accession>
<dbReference type="Gene3D" id="2.10.25.10">
    <property type="entry name" value="Laminin"/>
    <property type="match status" value="1"/>
</dbReference>
<evidence type="ECO:0008006" key="3">
    <source>
        <dbReference type="Google" id="ProtNLM"/>
    </source>
</evidence>
<protein>
    <recommendedName>
        <fullName evidence="3">EGF-like domain-containing protein</fullName>
    </recommendedName>
</protein>
<sequence>MHNPDGHGGGPVRVVGLRFGPDNVSCYSGTDAGSGFISYDNLRQSGCEEVYSSIAEVDVGGDNDDAGRNSKVSLQFQAAELGWWLGGGSIAEVDVGGDNDDAGRNSKVSLQFQAAELGWWLGGGCDCSAKAECTNVTVLGGGSGYRCQCREGFVGDGFAGGGGCQKGESKSTNAPSNP</sequence>
<dbReference type="Proteomes" id="UP000823749">
    <property type="component" value="Chromosome 9"/>
</dbReference>
<proteinExistence type="predicted"/>
<evidence type="ECO:0000313" key="1">
    <source>
        <dbReference type="EMBL" id="KAG5530530.1"/>
    </source>
</evidence>
<dbReference type="EMBL" id="JACTNZ010000009">
    <property type="protein sequence ID" value="KAG5530530.1"/>
    <property type="molecule type" value="Genomic_DNA"/>
</dbReference>